<dbReference type="GO" id="GO:0005886">
    <property type="term" value="C:plasma membrane"/>
    <property type="evidence" value="ECO:0007669"/>
    <property type="project" value="UniProtKB-SubCell"/>
</dbReference>
<keyword evidence="4 6" id="KW-1133">Transmembrane helix</keyword>
<feature type="transmembrane region" description="Helical" evidence="6">
    <location>
        <begin position="378"/>
        <end position="404"/>
    </location>
</feature>
<evidence type="ECO:0000256" key="2">
    <source>
        <dbReference type="ARBA" id="ARBA00022475"/>
    </source>
</evidence>
<organism evidence="7 8">
    <name type="scientific">Hominilimicola fabiformis</name>
    <dbReference type="NCBI Taxonomy" id="2885356"/>
    <lineage>
        <taxon>Bacteria</taxon>
        <taxon>Bacillati</taxon>
        <taxon>Bacillota</taxon>
        <taxon>Clostridia</taxon>
        <taxon>Eubacteriales</taxon>
        <taxon>Oscillospiraceae</taxon>
        <taxon>Hominilimicola</taxon>
    </lineage>
</organism>
<dbReference type="Proteomes" id="UP001198242">
    <property type="component" value="Unassembled WGS sequence"/>
</dbReference>
<feature type="transmembrane region" description="Helical" evidence="6">
    <location>
        <begin position="352"/>
        <end position="372"/>
    </location>
</feature>
<feature type="transmembrane region" description="Helical" evidence="6">
    <location>
        <begin position="12"/>
        <end position="35"/>
    </location>
</feature>
<protein>
    <submittedName>
        <fullName evidence="7">Polysaccharide biosynthesis protein</fullName>
    </submittedName>
</protein>
<feature type="transmembrane region" description="Helical" evidence="6">
    <location>
        <begin position="197"/>
        <end position="215"/>
    </location>
</feature>
<dbReference type="InterPro" id="IPR002797">
    <property type="entry name" value="Polysacc_synth"/>
</dbReference>
<comment type="subcellular location">
    <subcellularLocation>
        <location evidence="1">Cell membrane</location>
        <topology evidence="1">Multi-pass membrane protein</topology>
    </subcellularLocation>
</comment>
<proteinExistence type="predicted"/>
<evidence type="ECO:0000256" key="3">
    <source>
        <dbReference type="ARBA" id="ARBA00022692"/>
    </source>
</evidence>
<keyword evidence="5 6" id="KW-0472">Membrane</keyword>
<dbReference type="AlphaFoldDB" id="A0AAE3DYP4"/>
<dbReference type="RefSeq" id="WP_308456313.1">
    <property type="nucleotide sequence ID" value="NZ_JAJEQM010000007.1"/>
</dbReference>
<evidence type="ECO:0000256" key="6">
    <source>
        <dbReference type="SAM" id="Phobius"/>
    </source>
</evidence>
<feature type="transmembrane region" description="Helical" evidence="6">
    <location>
        <begin position="320"/>
        <end position="340"/>
    </location>
</feature>
<feature type="transmembrane region" description="Helical" evidence="6">
    <location>
        <begin position="240"/>
        <end position="260"/>
    </location>
</feature>
<evidence type="ECO:0000256" key="1">
    <source>
        <dbReference type="ARBA" id="ARBA00004651"/>
    </source>
</evidence>
<accession>A0AAE3DYP4</accession>
<sequence>MSKQNKENTQSFMNNVTIILISQVLVKVLGMVYRIVITNIDGFGDEGLGFYNVGFQIYTLLLAISSVGIPNAISKMVSERVALDDYKGAHKIFKTALLLFSIIGLVTTAVLFFGADIFAQHIIKIDGSQYVMRALAPSLFFVCVSSVIRGYFTGMKNMKATSNSQVLEQILKCTLTIVFVYLSIGLAPAIMASWANFATSVATALSMLYLVYFYCKRKSGIKEHIEESKGETIKISGRHLMMSILMISIPISLGSIITAINRVIDTATISRGIEVAFAALIPAHGNVGDIINPTAEQLNQEIARLSGLLSKSDTLYNMPLAVNFAFATVLVPSIAGALAVKDYKEASSKINYSLLISILIILPCAIGLITLAEPIYKILYFSTSSGFELLQLVSVSLIFAALAQTMTGSLQGLGKVYVPAISLLFGCIAKIVLNIVLIRIPSINIYGAAISSIACQFISCAICFVVLAKNCKLNIKPMKYIVKPIIAGVVMGIVAVGVYKLSMLVCPSGFIGNLISTVIAIAIAAVVYFFTVFMLKILSEDEIKQLPMGTKIYNGLVKLKFYKAQ</sequence>
<feature type="transmembrane region" description="Helical" evidence="6">
    <location>
        <begin position="95"/>
        <end position="118"/>
    </location>
</feature>
<feature type="transmembrane region" description="Helical" evidence="6">
    <location>
        <begin position="130"/>
        <end position="152"/>
    </location>
</feature>
<comment type="caution">
    <text evidence="7">The sequence shown here is derived from an EMBL/GenBank/DDBJ whole genome shotgun (WGS) entry which is preliminary data.</text>
</comment>
<dbReference type="PANTHER" id="PTHR30250:SF21">
    <property type="entry name" value="LIPID II FLIPPASE MURJ"/>
    <property type="match status" value="1"/>
</dbReference>
<reference evidence="7 8" key="1">
    <citation type="submission" date="2021-10" db="EMBL/GenBank/DDBJ databases">
        <title>Anaerobic single-cell dispensing facilitates the cultivation of human gut bacteria.</title>
        <authorList>
            <person name="Afrizal A."/>
        </authorList>
    </citation>
    <scope>NUCLEOTIDE SEQUENCE [LARGE SCALE GENOMIC DNA]</scope>
    <source>
        <strain evidence="7 8">CLA-AA-H232</strain>
    </source>
</reference>
<feature type="transmembrane region" description="Helical" evidence="6">
    <location>
        <begin position="480"/>
        <end position="499"/>
    </location>
</feature>
<dbReference type="InterPro" id="IPR024923">
    <property type="entry name" value="PG_synth_SpoVB"/>
</dbReference>
<dbReference type="PIRSF" id="PIRSF038958">
    <property type="entry name" value="PG_synth_SpoVB"/>
    <property type="match status" value="1"/>
</dbReference>
<evidence type="ECO:0000256" key="4">
    <source>
        <dbReference type="ARBA" id="ARBA00022989"/>
    </source>
</evidence>
<evidence type="ECO:0000256" key="5">
    <source>
        <dbReference type="ARBA" id="ARBA00023136"/>
    </source>
</evidence>
<gene>
    <name evidence="7" type="ORF">LKE05_06550</name>
</gene>
<feature type="transmembrane region" description="Helical" evidence="6">
    <location>
        <begin position="416"/>
        <end position="437"/>
    </location>
</feature>
<dbReference type="EMBL" id="JAJEQM010000007">
    <property type="protein sequence ID" value="MCC2210448.1"/>
    <property type="molecule type" value="Genomic_DNA"/>
</dbReference>
<dbReference type="PANTHER" id="PTHR30250">
    <property type="entry name" value="PST FAMILY PREDICTED COLANIC ACID TRANSPORTER"/>
    <property type="match status" value="1"/>
</dbReference>
<dbReference type="InterPro" id="IPR050833">
    <property type="entry name" value="Poly_Biosynth_Transport"/>
</dbReference>
<keyword evidence="3 6" id="KW-0812">Transmembrane</keyword>
<keyword evidence="8" id="KW-1185">Reference proteome</keyword>
<feature type="transmembrane region" description="Helical" evidence="6">
    <location>
        <begin position="55"/>
        <end position="74"/>
    </location>
</feature>
<feature type="transmembrane region" description="Helical" evidence="6">
    <location>
        <begin position="511"/>
        <end position="535"/>
    </location>
</feature>
<dbReference type="Pfam" id="PF01943">
    <property type="entry name" value="Polysacc_synt"/>
    <property type="match status" value="1"/>
</dbReference>
<feature type="transmembrane region" description="Helical" evidence="6">
    <location>
        <begin position="173"/>
        <end position="191"/>
    </location>
</feature>
<dbReference type="CDD" id="cd13124">
    <property type="entry name" value="MATE_SpoVB_like"/>
    <property type="match status" value="1"/>
</dbReference>
<name>A0AAE3DYP4_9FIRM</name>
<feature type="transmembrane region" description="Helical" evidence="6">
    <location>
        <begin position="443"/>
        <end position="468"/>
    </location>
</feature>
<evidence type="ECO:0000313" key="8">
    <source>
        <dbReference type="Proteomes" id="UP001198242"/>
    </source>
</evidence>
<keyword evidence="2" id="KW-1003">Cell membrane</keyword>
<evidence type="ECO:0000313" key="7">
    <source>
        <dbReference type="EMBL" id="MCC2210448.1"/>
    </source>
</evidence>